<keyword evidence="2" id="KW-1185">Reference proteome</keyword>
<evidence type="ECO:0000313" key="2">
    <source>
        <dbReference type="Proteomes" id="UP001634393"/>
    </source>
</evidence>
<dbReference type="Proteomes" id="UP001634393">
    <property type="component" value="Unassembled WGS sequence"/>
</dbReference>
<evidence type="ECO:0000313" key="1">
    <source>
        <dbReference type="EMBL" id="KAL3814424.1"/>
    </source>
</evidence>
<sequence>MQICTGTASRPWNGNKLKEAIDLGVYDQKWLSLVSQTLHYSKVSNPLNALRQQLAHLPSWPCSNSQNFPCLILQLMLSTDHQYMMKRNRMTTSTITSTTTRIAAKRELLSFLSLELEFSLFLEGRRAFHCLCRRKGHKIEEFLFLFPSRTELLNPSLRAKSASLSFPWYPFELSSAMKCRGNQGGIIPLGIPGQLSSLCARKQEILKQFSCNFI</sequence>
<comment type="caution">
    <text evidence="1">The sequence shown here is derived from an EMBL/GenBank/DDBJ whole genome shotgun (WGS) entry which is preliminary data.</text>
</comment>
<dbReference type="EMBL" id="JBJXBP010000008">
    <property type="protein sequence ID" value="KAL3814424.1"/>
    <property type="molecule type" value="Genomic_DNA"/>
</dbReference>
<dbReference type="AlphaFoldDB" id="A0ABD3RP01"/>
<accession>A0ABD3RP01</accession>
<gene>
    <name evidence="1" type="ORF">ACJIZ3_015692</name>
</gene>
<proteinExistence type="predicted"/>
<reference evidence="1 2" key="1">
    <citation type="submission" date="2024-12" db="EMBL/GenBank/DDBJ databases">
        <title>The unique morphological basis and parallel evolutionary history of personate flowers in Penstemon.</title>
        <authorList>
            <person name="Depatie T.H."/>
            <person name="Wessinger C.A."/>
        </authorList>
    </citation>
    <scope>NUCLEOTIDE SEQUENCE [LARGE SCALE GENOMIC DNA]</scope>
    <source>
        <strain evidence="1">WTNN_2</strain>
        <tissue evidence="1">Leaf</tissue>
    </source>
</reference>
<protein>
    <submittedName>
        <fullName evidence="1">Uncharacterized protein</fullName>
    </submittedName>
</protein>
<name>A0ABD3RP01_9LAMI</name>
<organism evidence="1 2">
    <name type="scientific">Penstemon smallii</name>
    <dbReference type="NCBI Taxonomy" id="265156"/>
    <lineage>
        <taxon>Eukaryota</taxon>
        <taxon>Viridiplantae</taxon>
        <taxon>Streptophyta</taxon>
        <taxon>Embryophyta</taxon>
        <taxon>Tracheophyta</taxon>
        <taxon>Spermatophyta</taxon>
        <taxon>Magnoliopsida</taxon>
        <taxon>eudicotyledons</taxon>
        <taxon>Gunneridae</taxon>
        <taxon>Pentapetalae</taxon>
        <taxon>asterids</taxon>
        <taxon>lamiids</taxon>
        <taxon>Lamiales</taxon>
        <taxon>Plantaginaceae</taxon>
        <taxon>Cheloneae</taxon>
        <taxon>Penstemon</taxon>
    </lineage>
</organism>